<keyword evidence="3" id="KW-1003">Cell membrane</keyword>
<keyword evidence="6 8" id="KW-1133">Transmembrane helix</keyword>
<proteinExistence type="inferred from homology"/>
<feature type="transmembrane region" description="Helical" evidence="8">
    <location>
        <begin position="71"/>
        <end position="88"/>
    </location>
</feature>
<feature type="transmembrane region" description="Helical" evidence="8">
    <location>
        <begin position="234"/>
        <end position="253"/>
    </location>
</feature>
<dbReference type="GO" id="GO:0005886">
    <property type="term" value="C:plasma membrane"/>
    <property type="evidence" value="ECO:0007669"/>
    <property type="project" value="UniProtKB-SubCell"/>
</dbReference>
<protein>
    <submittedName>
        <fullName evidence="10">Putative spermidine/putrescine transport system permease protein</fullName>
    </submittedName>
</protein>
<dbReference type="AlphaFoldDB" id="A0A4V2QCZ5"/>
<dbReference type="InterPro" id="IPR035906">
    <property type="entry name" value="MetI-like_sf"/>
</dbReference>
<feature type="transmembrane region" description="Helical" evidence="8">
    <location>
        <begin position="12"/>
        <end position="33"/>
    </location>
</feature>
<dbReference type="PANTHER" id="PTHR43357:SF4">
    <property type="entry name" value="INNER MEMBRANE ABC TRANSPORTER PERMEASE PROTEIN YDCV"/>
    <property type="match status" value="1"/>
</dbReference>
<evidence type="ECO:0000256" key="4">
    <source>
        <dbReference type="ARBA" id="ARBA00022519"/>
    </source>
</evidence>
<keyword evidence="7 8" id="KW-0472">Membrane</keyword>
<dbReference type="Proteomes" id="UP000295008">
    <property type="component" value="Unassembled WGS sequence"/>
</dbReference>
<comment type="subcellular location">
    <subcellularLocation>
        <location evidence="1">Cell inner membrane</location>
        <topology evidence="1">Multi-pass membrane protein</topology>
    </subcellularLocation>
    <subcellularLocation>
        <location evidence="8">Cell membrane</location>
        <topology evidence="8">Multi-pass membrane protein</topology>
    </subcellularLocation>
</comment>
<feature type="transmembrane region" description="Helical" evidence="8">
    <location>
        <begin position="185"/>
        <end position="202"/>
    </location>
</feature>
<evidence type="ECO:0000313" key="10">
    <source>
        <dbReference type="EMBL" id="TCL62307.1"/>
    </source>
</evidence>
<evidence type="ECO:0000256" key="1">
    <source>
        <dbReference type="ARBA" id="ARBA00004429"/>
    </source>
</evidence>
<dbReference type="EMBL" id="SLUN01000026">
    <property type="protein sequence ID" value="TCL62307.1"/>
    <property type="molecule type" value="Genomic_DNA"/>
</dbReference>
<keyword evidence="11" id="KW-1185">Reference proteome</keyword>
<evidence type="ECO:0000259" key="9">
    <source>
        <dbReference type="PROSITE" id="PS50928"/>
    </source>
</evidence>
<gene>
    <name evidence="10" type="ORF">EDC14_102651</name>
</gene>
<feature type="transmembrane region" description="Helical" evidence="8">
    <location>
        <begin position="100"/>
        <end position="124"/>
    </location>
</feature>
<keyword evidence="4" id="KW-0997">Cell inner membrane</keyword>
<evidence type="ECO:0000256" key="3">
    <source>
        <dbReference type="ARBA" id="ARBA00022475"/>
    </source>
</evidence>
<sequence>MSDKRVGWFSTTIATLVFIFLLAPLAVIVLASFSPTPLVVFPPRGFSLQWYMNIFSSSTNFLSGFGNSVEVAVIATAIDVILGVTAALSVSRHPFKGKELLVSFFTSPMYVPSIAFAFVLLQIFSQIGSVPGLVKILLGHLVIIMPYIVRNTLSVLSGFNWTLENAAASLGASPLETFAKVTLPLIKPGVIAGAMLAFLYSFDEAVLSSLLSSPTFVTLPIRIMNYMEFSFDPTLAAISTVLILMSLLLMILLEKLTGLDMFLK</sequence>
<comment type="caution">
    <text evidence="10">The sequence shown here is derived from an EMBL/GenBank/DDBJ whole genome shotgun (WGS) entry which is preliminary data.</text>
</comment>
<evidence type="ECO:0000313" key="11">
    <source>
        <dbReference type="Proteomes" id="UP000295008"/>
    </source>
</evidence>
<name>A0A4V2QCZ5_HYDET</name>
<reference evidence="10 11" key="1">
    <citation type="submission" date="2019-03" db="EMBL/GenBank/DDBJ databases">
        <title>Genomic Encyclopedia of Type Strains, Phase IV (KMG-IV): sequencing the most valuable type-strain genomes for metagenomic binning, comparative biology and taxonomic classification.</title>
        <authorList>
            <person name="Goeker M."/>
        </authorList>
    </citation>
    <scope>NUCLEOTIDE SEQUENCE [LARGE SCALE GENOMIC DNA]</scope>
    <source>
        <strain evidence="10 11">LX-B</strain>
    </source>
</reference>
<dbReference type="SUPFAM" id="SSF161098">
    <property type="entry name" value="MetI-like"/>
    <property type="match status" value="1"/>
</dbReference>
<accession>A0A4V2QCZ5</accession>
<dbReference type="RefSeq" id="WP_165908124.1">
    <property type="nucleotide sequence ID" value="NZ_SLUN01000026.1"/>
</dbReference>
<dbReference type="InterPro" id="IPR000515">
    <property type="entry name" value="MetI-like"/>
</dbReference>
<keyword evidence="5 8" id="KW-0812">Transmembrane</keyword>
<evidence type="ECO:0000256" key="2">
    <source>
        <dbReference type="ARBA" id="ARBA00022448"/>
    </source>
</evidence>
<dbReference type="Pfam" id="PF00528">
    <property type="entry name" value="BPD_transp_1"/>
    <property type="match status" value="1"/>
</dbReference>
<organism evidence="10 11">
    <name type="scientific">Hydrogenispora ethanolica</name>
    <dbReference type="NCBI Taxonomy" id="1082276"/>
    <lineage>
        <taxon>Bacteria</taxon>
        <taxon>Bacillati</taxon>
        <taxon>Bacillota</taxon>
        <taxon>Hydrogenispora</taxon>
    </lineage>
</organism>
<dbReference type="Gene3D" id="1.10.3720.10">
    <property type="entry name" value="MetI-like"/>
    <property type="match status" value="1"/>
</dbReference>
<dbReference type="GO" id="GO:0055085">
    <property type="term" value="P:transmembrane transport"/>
    <property type="evidence" value="ECO:0007669"/>
    <property type="project" value="InterPro"/>
</dbReference>
<dbReference type="PROSITE" id="PS50928">
    <property type="entry name" value="ABC_TM1"/>
    <property type="match status" value="1"/>
</dbReference>
<dbReference type="PANTHER" id="PTHR43357">
    <property type="entry name" value="INNER MEMBRANE ABC TRANSPORTER PERMEASE PROTEIN YDCV"/>
    <property type="match status" value="1"/>
</dbReference>
<feature type="transmembrane region" description="Helical" evidence="8">
    <location>
        <begin position="130"/>
        <end position="149"/>
    </location>
</feature>
<feature type="domain" description="ABC transmembrane type-1" evidence="9">
    <location>
        <begin position="65"/>
        <end position="253"/>
    </location>
</feature>
<evidence type="ECO:0000256" key="5">
    <source>
        <dbReference type="ARBA" id="ARBA00022692"/>
    </source>
</evidence>
<dbReference type="CDD" id="cd06261">
    <property type="entry name" value="TM_PBP2"/>
    <property type="match status" value="1"/>
</dbReference>
<evidence type="ECO:0000256" key="8">
    <source>
        <dbReference type="RuleBase" id="RU363032"/>
    </source>
</evidence>
<comment type="similarity">
    <text evidence="8">Belongs to the binding-protein-dependent transport system permease family.</text>
</comment>
<evidence type="ECO:0000256" key="7">
    <source>
        <dbReference type="ARBA" id="ARBA00023136"/>
    </source>
</evidence>
<evidence type="ECO:0000256" key="6">
    <source>
        <dbReference type="ARBA" id="ARBA00022989"/>
    </source>
</evidence>
<keyword evidence="2 8" id="KW-0813">Transport</keyword>